<evidence type="ECO:0000313" key="2">
    <source>
        <dbReference type="EMBL" id="MDO7788229.1"/>
    </source>
</evidence>
<dbReference type="AlphaFoldDB" id="A0AAW7ZFW8"/>
<keyword evidence="1" id="KW-0812">Transmembrane</keyword>
<keyword evidence="3" id="KW-1185">Reference proteome</keyword>
<sequence>MVLARILSFILGYVSMVIKGDFLEKYVNMATSRGIYLWDITRLGKDQIMVKVRISDVRPLRHIARATKCRFKIHQRFGLPFLVDRLKKRKLLAIGGLAFLVILYFLSSFVWFVDVSGAEKLSKDEIKKYAAESGLKPGVTKWGVDTKEVEKSIREKLPSVAWVGVTLKGTRATIEIAERKLVVEDENRGPAHIVAAKAGLIKEVLVLKGQAIAKEGDTVLPGQILISGEVKEEVKPDTTNQPLPEGQDPPEAKFISHYVQAKGIVRARVWYEGYGECPLNEIKENMSERQKTSTRIKFGGKEIIISGPKNSPYQHYKEEMTSKSLPKWRNIEIPVELISVQFKEKVITRVNHGETGAKNVAGQKAIEEAKSRLPNGARIVEERLEEISTGKTEDLIRVRAFIETIEDIGQGKPFKANEEVNY</sequence>
<dbReference type="InterPro" id="IPR010690">
    <property type="entry name" value="YqfD"/>
</dbReference>
<gene>
    <name evidence="2" type="primary">yqfD</name>
    <name evidence="2" type="ORF">P6N53_13440</name>
</gene>
<reference evidence="2" key="1">
    <citation type="journal article" date="2023" name="J. Hazard. Mater.">
        <title>Anaerobic biodegradation of pyrene and benzo[a]pyrene by a new sulfate-reducing Desulforamulus aquiferis strain DSA.</title>
        <authorList>
            <person name="Zhang Z."/>
            <person name="Sun J."/>
            <person name="Gong X."/>
            <person name="Wang C."/>
            <person name="Wang H."/>
        </authorList>
    </citation>
    <scope>NUCLEOTIDE SEQUENCE</scope>
    <source>
        <strain evidence="2">DSA</strain>
    </source>
</reference>
<keyword evidence="1" id="KW-0472">Membrane</keyword>
<evidence type="ECO:0000256" key="1">
    <source>
        <dbReference type="SAM" id="Phobius"/>
    </source>
</evidence>
<keyword evidence="1" id="KW-1133">Transmembrane helix</keyword>
<reference evidence="2" key="2">
    <citation type="submission" date="2023-03" db="EMBL/GenBank/DDBJ databases">
        <authorList>
            <person name="Zhang Z."/>
        </authorList>
    </citation>
    <scope>NUCLEOTIDE SEQUENCE</scope>
    <source>
        <strain evidence="2">DSA</strain>
    </source>
</reference>
<proteinExistence type="predicted"/>
<dbReference type="NCBIfam" id="TIGR02876">
    <property type="entry name" value="spore_yqfD"/>
    <property type="match status" value="1"/>
</dbReference>
<dbReference type="Proteomes" id="UP001172911">
    <property type="component" value="Unassembled WGS sequence"/>
</dbReference>
<name>A0AAW7ZFW8_9FIRM</name>
<dbReference type="Pfam" id="PF06898">
    <property type="entry name" value="YqfD"/>
    <property type="match status" value="1"/>
</dbReference>
<protein>
    <submittedName>
        <fullName evidence="2">Sporulation protein YqfD</fullName>
    </submittedName>
</protein>
<evidence type="ECO:0000313" key="3">
    <source>
        <dbReference type="Proteomes" id="UP001172911"/>
    </source>
</evidence>
<comment type="caution">
    <text evidence="2">The sequence shown here is derived from an EMBL/GenBank/DDBJ whole genome shotgun (WGS) entry which is preliminary data.</text>
</comment>
<dbReference type="PIRSF" id="PIRSF029895">
    <property type="entry name" value="SpoIV"/>
    <property type="match status" value="1"/>
</dbReference>
<dbReference type="EMBL" id="JARPTC010000020">
    <property type="protein sequence ID" value="MDO7788229.1"/>
    <property type="molecule type" value="Genomic_DNA"/>
</dbReference>
<feature type="transmembrane region" description="Helical" evidence="1">
    <location>
        <begin position="91"/>
        <end position="113"/>
    </location>
</feature>
<accession>A0AAW7ZFW8</accession>
<dbReference type="RefSeq" id="WP_304543980.1">
    <property type="nucleotide sequence ID" value="NZ_JARPTC010000020.1"/>
</dbReference>
<organism evidence="2 3">
    <name type="scientific">Desulforamulus aquiferis</name>
    <dbReference type="NCBI Taxonomy" id="1397668"/>
    <lineage>
        <taxon>Bacteria</taxon>
        <taxon>Bacillati</taxon>
        <taxon>Bacillota</taxon>
        <taxon>Clostridia</taxon>
        <taxon>Eubacteriales</taxon>
        <taxon>Peptococcaceae</taxon>
        <taxon>Desulforamulus</taxon>
    </lineage>
</organism>